<dbReference type="HOGENOM" id="CLU_1190679_0_0_1"/>
<evidence type="ECO:0000256" key="2">
    <source>
        <dbReference type="SAM" id="MobiDB-lite"/>
    </source>
</evidence>
<dbReference type="InParanoid" id="K0KR40"/>
<protein>
    <submittedName>
        <fullName evidence="3">COP9 signalosome complex subunit 7</fullName>
    </submittedName>
</protein>
<comment type="caution">
    <text evidence="3">The sequence shown here is derived from an EMBL/GenBank/DDBJ whole genome shotgun (WGS) entry which is preliminary data.</text>
</comment>
<dbReference type="EMBL" id="CAIF01000203">
    <property type="protein sequence ID" value="CCH45611.1"/>
    <property type="molecule type" value="Genomic_DNA"/>
</dbReference>
<proteinExistence type="predicted"/>
<organism evidence="3 4">
    <name type="scientific">Wickerhamomyces ciferrii (strain ATCC 14091 / BCRC 22168 / CBS 111 / JCM 3599 / NBRC 0793 / NRRL Y-1031 F-60-10)</name>
    <name type="common">Yeast</name>
    <name type="synonym">Pichia ciferrii</name>
    <dbReference type="NCBI Taxonomy" id="1206466"/>
    <lineage>
        <taxon>Eukaryota</taxon>
        <taxon>Fungi</taxon>
        <taxon>Dikarya</taxon>
        <taxon>Ascomycota</taxon>
        <taxon>Saccharomycotina</taxon>
        <taxon>Saccharomycetes</taxon>
        <taxon>Phaffomycetales</taxon>
        <taxon>Wickerhamomycetaceae</taxon>
        <taxon>Wickerhamomyces</taxon>
    </lineage>
</organism>
<gene>
    <name evidence="3" type="ORF">BN7_5194</name>
</gene>
<dbReference type="GO" id="GO:0008180">
    <property type="term" value="C:COP9 signalosome"/>
    <property type="evidence" value="ECO:0007669"/>
    <property type="project" value="UniProtKB-KW"/>
</dbReference>
<feature type="region of interest" description="Disordered" evidence="2">
    <location>
        <begin position="191"/>
        <end position="233"/>
    </location>
</feature>
<reference evidence="3 4" key="1">
    <citation type="journal article" date="2012" name="Eukaryot. Cell">
        <title>Draft genome sequence of Wickerhamomyces ciferrii NRRL Y-1031 F-60-10.</title>
        <authorList>
            <person name="Schneider J."/>
            <person name="Andrea H."/>
            <person name="Blom J."/>
            <person name="Jaenicke S."/>
            <person name="Ruckert C."/>
            <person name="Schorsch C."/>
            <person name="Szczepanowski R."/>
            <person name="Farwick M."/>
            <person name="Goesmann A."/>
            <person name="Puhler A."/>
            <person name="Schaffer S."/>
            <person name="Tauch A."/>
            <person name="Kohler T."/>
            <person name="Brinkrolf K."/>
        </authorList>
    </citation>
    <scope>NUCLEOTIDE SEQUENCE [LARGE SCALE GENOMIC DNA]</scope>
    <source>
        <strain evidence="4">ATCC 14091 / BCRC 22168 / CBS 111 / JCM 3599 / NBRC 0793 / NRRL Y-1031 F-60-10</strain>
    </source>
</reference>
<sequence>MSLESLSKEEISTYILNKLEDQTTFGFNELRTSINNIDIDQKLKSTLELFCFGTIQDYNHHKERYLELSSKAEFKLLQLSIVSKALLSNQYNYNTLLSFLGIENIQILEKLIIESIYSNILDAKLFNQEQILKINYSIGRDVLLENDDLEKIEQQYGKIVKINDLIDGLNKFGGKIDKGIDYIDEISNNLKDDDINDENDTNDGNDTNNSSIGSIRIQPDSPSNTRKRKIEIK</sequence>
<dbReference type="STRING" id="1206466.K0KR40"/>
<dbReference type="AlphaFoldDB" id="K0KR40"/>
<dbReference type="eggNOG" id="KOG3250">
    <property type="taxonomic scope" value="Eukaryota"/>
</dbReference>
<accession>K0KR40</accession>
<evidence type="ECO:0000313" key="4">
    <source>
        <dbReference type="Proteomes" id="UP000009328"/>
    </source>
</evidence>
<feature type="compositionally biased region" description="Acidic residues" evidence="2">
    <location>
        <begin position="194"/>
        <end position="203"/>
    </location>
</feature>
<dbReference type="PANTHER" id="PTHR15350">
    <property type="entry name" value="COP9 SIGNALOSOME COMPLEX SUBUNIT 7/DENDRITIC CELL PROTEIN GA17"/>
    <property type="match status" value="1"/>
</dbReference>
<dbReference type="PANTHER" id="PTHR15350:SF5">
    <property type="entry name" value="COP9 SIGNALOSOME COMPLEX SUBUNIT 7"/>
    <property type="match status" value="1"/>
</dbReference>
<dbReference type="InterPro" id="IPR045237">
    <property type="entry name" value="COPS7/eIF3m"/>
</dbReference>
<keyword evidence="4" id="KW-1185">Reference proteome</keyword>
<dbReference type="Proteomes" id="UP000009328">
    <property type="component" value="Unassembled WGS sequence"/>
</dbReference>
<evidence type="ECO:0000313" key="3">
    <source>
        <dbReference type="EMBL" id="CCH45611.1"/>
    </source>
</evidence>
<keyword evidence="1" id="KW-0736">Signalosome</keyword>
<name>K0KR40_WICCF</name>
<evidence type="ECO:0000256" key="1">
    <source>
        <dbReference type="ARBA" id="ARBA00022790"/>
    </source>
</evidence>